<organism evidence="1 2">
    <name type="scientific">Candidatus Wildermuthbacteria bacterium RIFCSPLOWO2_01_FULL_48_35</name>
    <dbReference type="NCBI Taxonomy" id="1802463"/>
    <lineage>
        <taxon>Bacteria</taxon>
        <taxon>Candidatus Wildermuthiibacteriota</taxon>
    </lineage>
</organism>
<dbReference type="AlphaFoldDB" id="A0A1G2RRF2"/>
<dbReference type="EMBL" id="MHUI01000021">
    <property type="protein sequence ID" value="OHA74929.1"/>
    <property type="molecule type" value="Genomic_DNA"/>
</dbReference>
<evidence type="ECO:0000313" key="1">
    <source>
        <dbReference type="EMBL" id="OHA74929.1"/>
    </source>
</evidence>
<gene>
    <name evidence="1" type="ORF">A3A32_03725</name>
</gene>
<comment type="caution">
    <text evidence="1">The sequence shown here is derived from an EMBL/GenBank/DDBJ whole genome shotgun (WGS) entry which is preliminary data.</text>
</comment>
<dbReference type="Proteomes" id="UP000177081">
    <property type="component" value="Unassembled WGS sequence"/>
</dbReference>
<name>A0A1G2RRF2_9BACT</name>
<sequence length="110" mass="12178">MRQKFLFLTGLFSILGMLFSLAYLSAVPARTEDKSVEGKIFEISSSLDVKIVSRQYGFIFSTNLDRFPAKAVVEIGDCVLLTGREFSYRLGKSSFIPQGGQLINQVCKAA</sequence>
<accession>A0A1G2RRF2</accession>
<reference evidence="1 2" key="1">
    <citation type="journal article" date="2016" name="Nat. Commun.">
        <title>Thousands of microbial genomes shed light on interconnected biogeochemical processes in an aquifer system.</title>
        <authorList>
            <person name="Anantharaman K."/>
            <person name="Brown C.T."/>
            <person name="Hug L.A."/>
            <person name="Sharon I."/>
            <person name="Castelle C.J."/>
            <person name="Probst A.J."/>
            <person name="Thomas B.C."/>
            <person name="Singh A."/>
            <person name="Wilkins M.J."/>
            <person name="Karaoz U."/>
            <person name="Brodie E.L."/>
            <person name="Williams K.H."/>
            <person name="Hubbard S.S."/>
            <person name="Banfield J.F."/>
        </authorList>
    </citation>
    <scope>NUCLEOTIDE SEQUENCE [LARGE SCALE GENOMIC DNA]</scope>
</reference>
<proteinExistence type="predicted"/>
<evidence type="ECO:0000313" key="2">
    <source>
        <dbReference type="Proteomes" id="UP000177081"/>
    </source>
</evidence>
<protein>
    <submittedName>
        <fullName evidence="1">Uncharacterized protein</fullName>
    </submittedName>
</protein>